<proteinExistence type="inferred from homology"/>
<evidence type="ECO:0000259" key="11">
    <source>
        <dbReference type="Pfam" id="PF01207"/>
    </source>
</evidence>
<reference evidence="12 13" key="1">
    <citation type="submission" date="2023-03" db="EMBL/GenBank/DDBJ databases">
        <title>Thalassotalea loyana LMG 22536T draft genome sequence.</title>
        <authorList>
            <person name="Sawabe T."/>
        </authorList>
    </citation>
    <scope>NUCLEOTIDE SEQUENCE [LARGE SCALE GENOMIC DNA]</scope>
    <source>
        <strain evidence="12 13">LMG 22536</strain>
    </source>
</reference>
<comment type="catalytic activity">
    <reaction evidence="9">
        <text>5,6-dihydrouridine(16) in tRNA + NAD(+) = uridine(16) in tRNA + NADH + H(+)</text>
        <dbReference type="Rhea" id="RHEA:53380"/>
        <dbReference type="Rhea" id="RHEA-COMP:13543"/>
        <dbReference type="Rhea" id="RHEA-COMP:13544"/>
        <dbReference type="ChEBI" id="CHEBI:15378"/>
        <dbReference type="ChEBI" id="CHEBI:57540"/>
        <dbReference type="ChEBI" id="CHEBI:57945"/>
        <dbReference type="ChEBI" id="CHEBI:65315"/>
        <dbReference type="ChEBI" id="CHEBI:74443"/>
    </reaction>
</comment>
<comment type="catalytic activity">
    <reaction evidence="9">
        <text>5,6-dihydrouridine(16) in tRNA + NADP(+) = uridine(16) in tRNA + NADPH + H(+)</text>
        <dbReference type="Rhea" id="RHEA:53376"/>
        <dbReference type="Rhea" id="RHEA-COMP:13543"/>
        <dbReference type="Rhea" id="RHEA-COMP:13544"/>
        <dbReference type="ChEBI" id="CHEBI:15378"/>
        <dbReference type="ChEBI" id="CHEBI:57783"/>
        <dbReference type="ChEBI" id="CHEBI:58349"/>
        <dbReference type="ChEBI" id="CHEBI:65315"/>
        <dbReference type="ChEBI" id="CHEBI:74443"/>
    </reaction>
</comment>
<feature type="binding site" evidence="9">
    <location>
        <position position="144"/>
    </location>
    <ligand>
        <name>FMN</name>
        <dbReference type="ChEBI" id="CHEBI:58210"/>
    </ligand>
</feature>
<dbReference type="RefSeq" id="WP_284296370.1">
    <property type="nucleotide sequence ID" value="NZ_BSSV01000001.1"/>
</dbReference>
<evidence type="ECO:0000256" key="5">
    <source>
        <dbReference type="ARBA" id="ARBA00022694"/>
    </source>
</evidence>
<evidence type="ECO:0000256" key="4">
    <source>
        <dbReference type="ARBA" id="ARBA00022643"/>
    </source>
</evidence>
<comment type="cofactor">
    <cofactor evidence="1 9 10">
        <name>FMN</name>
        <dbReference type="ChEBI" id="CHEBI:58210"/>
    </cofactor>
</comment>
<dbReference type="PROSITE" id="PS01136">
    <property type="entry name" value="UPF0034"/>
    <property type="match status" value="1"/>
</dbReference>
<keyword evidence="3 9" id="KW-0285">Flavoprotein</keyword>
<dbReference type="Gene3D" id="1.20.225.30">
    <property type="entry name" value="Dihydrouridine synthase, C-terminal recognition domain"/>
    <property type="match status" value="1"/>
</dbReference>
<evidence type="ECO:0000256" key="3">
    <source>
        <dbReference type="ARBA" id="ARBA00022630"/>
    </source>
</evidence>
<feature type="site" description="Interacts with tRNA; defines subfamily-specific binding signature" evidence="9">
    <location>
        <position position="278"/>
    </location>
</feature>
<dbReference type="InterPro" id="IPR001269">
    <property type="entry name" value="DUS_fam"/>
</dbReference>
<dbReference type="InterPro" id="IPR018517">
    <property type="entry name" value="tRNA_hU_synthase_CS"/>
</dbReference>
<evidence type="ECO:0000256" key="6">
    <source>
        <dbReference type="ARBA" id="ARBA00022857"/>
    </source>
</evidence>
<evidence type="ECO:0000256" key="7">
    <source>
        <dbReference type="ARBA" id="ARBA00022884"/>
    </source>
</evidence>
<feature type="site" description="Interacts with tRNA" evidence="9">
    <location>
        <position position="100"/>
    </location>
</feature>
<accession>A0ABQ6HBM0</accession>
<feature type="site" description="Interacts with tRNA; defines subfamily-specific binding signature" evidence="9">
    <location>
        <position position="40"/>
    </location>
</feature>
<evidence type="ECO:0000256" key="8">
    <source>
        <dbReference type="ARBA" id="ARBA00023002"/>
    </source>
</evidence>
<name>A0ABQ6HBM0_9GAMM</name>
<dbReference type="InterPro" id="IPR042270">
    <property type="entry name" value="DusC_C"/>
</dbReference>
<dbReference type="Proteomes" id="UP001157134">
    <property type="component" value="Unassembled WGS sequence"/>
</dbReference>
<feature type="binding site" evidence="9">
    <location>
        <begin position="228"/>
        <end position="229"/>
    </location>
    <ligand>
        <name>FMN</name>
        <dbReference type="ChEBI" id="CHEBI:58210"/>
    </ligand>
</feature>
<feature type="site" description="Interacts with tRNA; defines subfamily-specific binding signature" evidence="9">
    <location>
        <position position="299"/>
    </location>
</feature>
<keyword evidence="13" id="KW-1185">Reference proteome</keyword>
<dbReference type="InterPro" id="IPR035587">
    <property type="entry name" value="DUS-like_FMN-bd"/>
</dbReference>
<keyword evidence="5 9" id="KW-0819">tRNA processing</keyword>
<feature type="site" description="Interacts with tRNA; defines subfamily-specific binding signature" evidence="9">
    <location>
        <position position="276"/>
    </location>
</feature>
<dbReference type="PANTHER" id="PTHR11082:SF26">
    <property type="entry name" value="TRNA-DIHYDROURIDINE(16) SYNTHASE"/>
    <property type="match status" value="1"/>
</dbReference>
<keyword evidence="2 9" id="KW-0820">tRNA-binding</keyword>
<dbReference type="PANTHER" id="PTHR11082">
    <property type="entry name" value="TRNA-DIHYDROURIDINE SYNTHASE"/>
    <property type="match status" value="1"/>
</dbReference>
<dbReference type="Gene3D" id="3.20.20.70">
    <property type="entry name" value="Aldolase class I"/>
    <property type="match status" value="1"/>
</dbReference>
<keyword evidence="4 9" id="KW-0288">FMN</keyword>
<dbReference type="HAMAP" id="MF_02043">
    <property type="entry name" value="DusC_subfam"/>
    <property type="match status" value="1"/>
</dbReference>
<keyword evidence="7 9" id="KW-0694">RNA-binding</keyword>
<evidence type="ECO:0000256" key="10">
    <source>
        <dbReference type="PIRNR" id="PIRNR006621"/>
    </source>
</evidence>
<feature type="site" description="Interacts with tRNA" evidence="9">
    <location>
        <position position="181"/>
    </location>
</feature>
<comment type="similarity">
    <text evidence="9">Belongs to the Dus family. DusC subfamily.</text>
</comment>
<feature type="binding site" evidence="9">
    <location>
        <begin position="204"/>
        <end position="206"/>
    </location>
    <ligand>
        <name>FMN</name>
        <dbReference type="ChEBI" id="CHEBI:58210"/>
    </ligand>
</feature>
<dbReference type="EC" id="1.3.1.-" evidence="9"/>
<feature type="active site" description="Proton donor" evidence="9">
    <location>
        <position position="103"/>
    </location>
</feature>
<evidence type="ECO:0000256" key="1">
    <source>
        <dbReference type="ARBA" id="ARBA00001917"/>
    </source>
</evidence>
<dbReference type="EMBL" id="BSSV01000001">
    <property type="protein sequence ID" value="GLX84755.1"/>
    <property type="molecule type" value="Genomic_DNA"/>
</dbReference>
<feature type="domain" description="DUS-like FMN-binding" evidence="11">
    <location>
        <begin position="9"/>
        <end position="246"/>
    </location>
</feature>
<evidence type="ECO:0000313" key="13">
    <source>
        <dbReference type="Proteomes" id="UP001157134"/>
    </source>
</evidence>
<evidence type="ECO:0000256" key="2">
    <source>
        <dbReference type="ARBA" id="ARBA00022555"/>
    </source>
</evidence>
<dbReference type="InterPro" id="IPR013785">
    <property type="entry name" value="Aldolase_TIM"/>
</dbReference>
<dbReference type="Pfam" id="PF01207">
    <property type="entry name" value="Dus"/>
    <property type="match status" value="1"/>
</dbReference>
<sequence length="318" mass="35674">MILQENPIILAPMEGVIDALMRDLLTSINDYDLCVTEFVRVVKGLVPKHVFKKICPELLTNGKTPNGTPVRVQLLGQHPQWLAENALRAIELGSPGVDLNFGCPAPTVNKSKGGAMLLKTPEVIYQIINACREAVPDNLEVSAKIRLGWEDTAQFNEILSAVESAGASTLAIHARTKKQGYKAPAHWQYIGQATSQITTPVIANGEIWQRDDAIKCIHTSKTKRLMLGRGALATPNLANVVKFDEQPMTNDELIHLLIHFCHQVPEGVKEHYLSSRLKQWLKYVRLQYPIAQLIFDELKYLHQKDDILQCLDRYLITK</sequence>
<dbReference type="PIRSF" id="PIRSF006621">
    <property type="entry name" value="Dus"/>
    <property type="match status" value="1"/>
</dbReference>
<dbReference type="CDD" id="cd02801">
    <property type="entry name" value="DUS_like_FMN"/>
    <property type="match status" value="1"/>
</dbReference>
<evidence type="ECO:0000256" key="9">
    <source>
        <dbReference type="HAMAP-Rule" id="MF_02043"/>
    </source>
</evidence>
<feature type="binding site" evidence="9">
    <location>
        <position position="73"/>
    </location>
    <ligand>
        <name>FMN</name>
        <dbReference type="ChEBI" id="CHEBI:58210"/>
    </ligand>
</feature>
<gene>
    <name evidence="9 12" type="primary">dusC</name>
    <name evidence="12" type="ORF">tloyanaT_10070</name>
</gene>
<keyword evidence="6 9" id="KW-0521">NADP</keyword>
<protein>
    <recommendedName>
        <fullName evidence="9">tRNA-dihydrouridine(16) synthase</fullName>
        <ecNumber evidence="9">1.3.1.-</ecNumber>
    </recommendedName>
    <alternativeName>
        <fullName evidence="9">U16-specific dihydrouridine synthase</fullName>
        <shortName evidence="9">U16-specific Dus</shortName>
    </alternativeName>
    <alternativeName>
        <fullName evidence="9">tRNA-dihydrouridine synthase C</fullName>
    </alternativeName>
</protein>
<feature type="site" description="Interacts with tRNA" evidence="9">
    <location>
        <position position="283"/>
    </location>
</feature>
<dbReference type="InterPro" id="IPR032886">
    <property type="entry name" value="DusC"/>
</dbReference>
<comment type="function">
    <text evidence="9">Catalyzes the synthesis of 5,6-dihydrouridine (D), a modified base found in the D-loop of most tRNAs, via the reduction of the C5-C6 double bond in target uridines. Specifically modifies U16 in tRNAs.</text>
</comment>
<comment type="caution">
    <text evidence="12">The sequence shown here is derived from an EMBL/GenBank/DDBJ whole genome shotgun (WGS) entry which is preliminary data.</text>
</comment>
<keyword evidence="8 9" id="KW-0560">Oxidoreductase</keyword>
<comment type="similarity">
    <text evidence="10">Belongs to the dus family.</text>
</comment>
<dbReference type="SUPFAM" id="SSF51395">
    <property type="entry name" value="FMN-linked oxidoreductases"/>
    <property type="match status" value="1"/>
</dbReference>
<evidence type="ECO:0000313" key="12">
    <source>
        <dbReference type="EMBL" id="GLX84755.1"/>
    </source>
</evidence>
<organism evidence="12 13">
    <name type="scientific">Thalassotalea loyana</name>
    <dbReference type="NCBI Taxonomy" id="280483"/>
    <lineage>
        <taxon>Bacteria</taxon>
        <taxon>Pseudomonadati</taxon>
        <taxon>Pseudomonadota</taxon>
        <taxon>Gammaproteobacteria</taxon>
        <taxon>Alteromonadales</taxon>
        <taxon>Colwelliaceae</taxon>
        <taxon>Thalassotalea</taxon>
    </lineage>
</organism>